<keyword evidence="4" id="KW-1185">Reference proteome</keyword>
<dbReference type="InterPro" id="IPR002410">
    <property type="entry name" value="Peptidase_S33"/>
</dbReference>
<accession>A0A137PHT2</accession>
<dbReference type="Gene3D" id="3.40.50.1820">
    <property type="entry name" value="alpha/beta hydrolase"/>
    <property type="match status" value="1"/>
</dbReference>
<dbReference type="Pfam" id="PF12146">
    <property type="entry name" value="Hydrolase_4"/>
    <property type="match status" value="1"/>
</dbReference>
<protein>
    <submittedName>
        <fullName evidence="3">Alpha/beta-hydrolase</fullName>
    </submittedName>
</protein>
<dbReference type="OrthoDB" id="10249433at2759"/>
<dbReference type="OMA" id="GFNDYSR"/>
<proteinExistence type="predicted"/>
<dbReference type="InterPro" id="IPR029058">
    <property type="entry name" value="AB_hydrolase_fold"/>
</dbReference>
<name>A0A137PHT2_CONC2</name>
<dbReference type="InterPro" id="IPR051044">
    <property type="entry name" value="MAG_DAG_Lipase"/>
</dbReference>
<dbReference type="InterPro" id="IPR022742">
    <property type="entry name" value="Hydrolase_4"/>
</dbReference>
<feature type="domain" description="Serine aminopeptidase S33" evidence="2">
    <location>
        <begin position="32"/>
        <end position="272"/>
    </location>
</feature>
<dbReference type="EMBL" id="KQ964423">
    <property type="protein sequence ID" value="KXN74491.1"/>
    <property type="molecule type" value="Genomic_DNA"/>
</dbReference>
<dbReference type="STRING" id="796925.A0A137PHT2"/>
<sequence>MSNLVDIKEEWYTTKHSNTQLLLRIWSPKDTQPNTVVIFLHGFGEHTGRYLEFFEKFAQNGIKVISFDQRGHGQTGKKINKIGVGSSTKILFKDVDELIEKYRDATANLVLMGHSYGGLAAFNYAANGSQRNLLDGLIGASPGFIVPPEILPHPIIVFILKRLVHILPNFVTKANIDASLISRDEAEIKKYKEDPLITDKSSLIYANDVINPGSINEDCKKIQVPSVFLVHGTADKVTIPSGSKHIYETMSKSHPNISIKWFEGGYHELHNDLCKDEISNDYITWIRNLKPKLETASKL</sequence>
<gene>
    <name evidence="3" type="ORF">CONCODRAFT_82941</name>
</gene>
<dbReference type="PANTHER" id="PTHR11614">
    <property type="entry name" value="PHOSPHOLIPASE-RELATED"/>
    <property type="match status" value="1"/>
</dbReference>
<dbReference type="PRINTS" id="PR00793">
    <property type="entry name" value="PROAMNOPTASE"/>
</dbReference>
<evidence type="ECO:0000313" key="3">
    <source>
        <dbReference type="EMBL" id="KXN74491.1"/>
    </source>
</evidence>
<dbReference type="SUPFAM" id="SSF53474">
    <property type="entry name" value="alpha/beta-Hydrolases"/>
    <property type="match status" value="1"/>
</dbReference>
<dbReference type="GO" id="GO:0008233">
    <property type="term" value="F:peptidase activity"/>
    <property type="evidence" value="ECO:0007669"/>
    <property type="project" value="InterPro"/>
</dbReference>
<keyword evidence="1 3" id="KW-0378">Hydrolase</keyword>
<evidence type="ECO:0000313" key="4">
    <source>
        <dbReference type="Proteomes" id="UP000070444"/>
    </source>
</evidence>
<dbReference type="AlphaFoldDB" id="A0A137PHT2"/>
<evidence type="ECO:0000259" key="2">
    <source>
        <dbReference type="Pfam" id="PF12146"/>
    </source>
</evidence>
<reference evidence="3 4" key="1">
    <citation type="journal article" date="2015" name="Genome Biol. Evol.">
        <title>Phylogenomic analyses indicate that early fungi evolved digesting cell walls of algal ancestors of land plants.</title>
        <authorList>
            <person name="Chang Y."/>
            <person name="Wang S."/>
            <person name="Sekimoto S."/>
            <person name="Aerts A.L."/>
            <person name="Choi C."/>
            <person name="Clum A."/>
            <person name="LaButti K.M."/>
            <person name="Lindquist E.A."/>
            <person name="Yee Ngan C."/>
            <person name="Ohm R.A."/>
            <person name="Salamov A.A."/>
            <person name="Grigoriev I.V."/>
            <person name="Spatafora J.W."/>
            <person name="Berbee M.L."/>
        </authorList>
    </citation>
    <scope>NUCLEOTIDE SEQUENCE [LARGE SCALE GENOMIC DNA]</scope>
    <source>
        <strain evidence="3 4">NRRL 28638</strain>
    </source>
</reference>
<organism evidence="3 4">
    <name type="scientific">Conidiobolus coronatus (strain ATCC 28846 / CBS 209.66 / NRRL 28638)</name>
    <name type="common">Delacroixia coronata</name>
    <dbReference type="NCBI Taxonomy" id="796925"/>
    <lineage>
        <taxon>Eukaryota</taxon>
        <taxon>Fungi</taxon>
        <taxon>Fungi incertae sedis</taxon>
        <taxon>Zoopagomycota</taxon>
        <taxon>Entomophthoromycotina</taxon>
        <taxon>Entomophthoromycetes</taxon>
        <taxon>Entomophthorales</taxon>
        <taxon>Ancylistaceae</taxon>
        <taxon>Conidiobolus</taxon>
    </lineage>
</organism>
<dbReference type="Proteomes" id="UP000070444">
    <property type="component" value="Unassembled WGS sequence"/>
</dbReference>
<dbReference type="GO" id="GO:0006508">
    <property type="term" value="P:proteolysis"/>
    <property type="evidence" value="ECO:0007669"/>
    <property type="project" value="InterPro"/>
</dbReference>
<evidence type="ECO:0000256" key="1">
    <source>
        <dbReference type="ARBA" id="ARBA00022801"/>
    </source>
</evidence>